<evidence type="ECO:0000256" key="1">
    <source>
        <dbReference type="ARBA" id="ARBA00022741"/>
    </source>
</evidence>
<feature type="domain" description="CobW C-terminal" evidence="6">
    <location>
        <begin position="250"/>
        <end position="335"/>
    </location>
</feature>
<name>A0A1T2XMY0_9BACL</name>
<dbReference type="InterPro" id="IPR036627">
    <property type="entry name" value="CobW-likC_sf"/>
</dbReference>
<evidence type="ECO:0000256" key="5">
    <source>
        <dbReference type="ARBA" id="ARBA00049117"/>
    </source>
</evidence>
<evidence type="ECO:0000259" key="6">
    <source>
        <dbReference type="SMART" id="SM00833"/>
    </source>
</evidence>
<dbReference type="AlphaFoldDB" id="A0A1T2XMY0"/>
<dbReference type="Pfam" id="PF02492">
    <property type="entry name" value="cobW"/>
    <property type="match status" value="1"/>
</dbReference>
<evidence type="ECO:0000313" key="7">
    <source>
        <dbReference type="EMBL" id="OPA81229.1"/>
    </source>
</evidence>
<accession>A0A1T2XMY0</accession>
<gene>
    <name evidence="7" type="ORF">BVG16_02595</name>
</gene>
<proteinExistence type="inferred from homology"/>
<sequence length="340" mass="38193">MKIPVMILSGFLGSGKTTLLLRLLQETKRLGMQPGVLINELGRQDVDGHILEGFHPGSIQKLLDGCVCCSKKNELAGSLQTLLQQKPSIVFIELTGVANPEEITDALTEPGLVRSFELQQIITVIDAEHALDYNSIFATDRQLVYTLRRQMEVADLIVLNKTDLAPQHQILKVENMIRKHNEKARILPTAHSRMDVNPFLQEIYEQRKSSNTMATPGIRTIHIGKQAVMERSEAKRVPSTAQPSHTRLSTLCLACPPHPSLTKEAVERFLGQWNKSLLRAKGYITIPSHQQTYLMQLAGKRVYWEPSSSVKDPYLVFIGIDLPTEDIQQAWNKLYPSSLV</sequence>
<dbReference type="GO" id="GO:0000166">
    <property type="term" value="F:nucleotide binding"/>
    <property type="evidence" value="ECO:0007669"/>
    <property type="project" value="UniProtKB-KW"/>
</dbReference>
<dbReference type="OrthoDB" id="9808822at2"/>
<dbReference type="GO" id="GO:0005737">
    <property type="term" value="C:cytoplasm"/>
    <property type="evidence" value="ECO:0007669"/>
    <property type="project" value="TreeGrafter"/>
</dbReference>
<comment type="caution">
    <text evidence="7">The sequence shown here is derived from an EMBL/GenBank/DDBJ whole genome shotgun (WGS) entry which is preliminary data.</text>
</comment>
<evidence type="ECO:0000256" key="4">
    <source>
        <dbReference type="ARBA" id="ARBA00034320"/>
    </source>
</evidence>
<dbReference type="Gene3D" id="3.40.50.300">
    <property type="entry name" value="P-loop containing nucleotide triphosphate hydrolases"/>
    <property type="match status" value="1"/>
</dbReference>
<dbReference type="EMBL" id="MSZX01000001">
    <property type="protein sequence ID" value="OPA81229.1"/>
    <property type="molecule type" value="Genomic_DNA"/>
</dbReference>
<dbReference type="RefSeq" id="WP_078496962.1">
    <property type="nucleotide sequence ID" value="NZ_MSZX01000001.1"/>
</dbReference>
<dbReference type="InterPro" id="IPR027417">
    <property type="entry name" value="P-loop_NTPase"/>
</dbReference>
<reference evidence="7 8" key="1">
    <citation type="submission" date="2017-01" db="EMBL/GenBank/DDBJ databases">
        <title>Genome analysis of Paenibacillus selenitrireducens ES3-24.</title>
        <authorList>
            <person name="Xu D."/>
            <person name="Yao R."/>
            <person name="Zheng S."/>
        </authorList>
    </citation>
    <scope>NUCLEOTIDE SEQUENCE [LARGE SCALE GENOMIC DNA]</scope>
    <source>
        <strain evidence="7 8">ES3-24</strain>
    </source>
</reference>
<dbReference type="Pfam" id="PF07683">
    <property type="entry name" value="CobW_C"/>
    <property type="match status" value="1"/>
</dbReference>
<dbReference type="GO" id="GO:0016787">
    <property type="term" value="F:hydrolase activity"/>
    <property type="evidence" value="ECO:0007669"/>
    <property type="project" value="UniProtKB-KW"/>
</dbReference>
<dbReference type="SUPFAM" id="SSF90002">
    <property type="entry name" value="Hypothetical protein YjiA, C-terminal domain"/>
    <property type="match status" value="1"/>
</dbReference>
<dbReference type="SMART" id="SM00833">
    <property type="entry name" value="CobW_C"/>
    <property type="match status" value="1"/>
</dbReference>
<dbReference type="InterPro" id="IPR051316">
    <property type="entry name" value="Zinc-reg_GTPase_activator"/>
</dbReference>
<comment type="catalytic activity">
    <reaction evidence="5">
        <text>GTP + H2O = GDP + phosphate + H(+)</text>
        <dbReference type="Rhea" id="RHEA:19669"/>
        <dbReference type="ChEBI" id="CHEBI:15377"/>
        <dbReference type="ChEBI" id="CHEBI:15378"/>
        <dbReference type="ChEBI" id="CHEBI:37565"/>
        <dbReference type="ChEBI" id="CHEBI:43474"/>
        <dbReference type="ChEBI" id="CHEBI:58189"/>
    </reaction>
    <physiologicalReaction direction="left-to-right" evidence="5">
        <dbReference type="Rhea" id="RHEA:19670"/>
    </physiologicalReaction>
</comment>
<comment type="similarity">
    <text evidence="4">Belongs to the SIMIBI class G3E GTPase family. ZNG1 subfamily.</text>
</comment>
<dbReference type="SUPFAM" id="SSF52540">
    <property type="entry name" value="P-loop containing nucleoside triphosphate hydrolases"/>
    <property type="match status" value="1"/>
</dbReference>
<dbReference type="PANTHER" id="PTHR13748:SF62">
    <property type="entry name" value="COBW DOMAIN-CONTAINING PROTEIN"/>
    <property type="match status" value="1"/>
</dbReference>
<organism evidence="7 8">
    <name type="scientific">Paenibacillus selenitireducens</name>
    <dbReference type="NCBI Taxonomy" id="1324314"/>
    <lineage>
        <taxon>Bacteria</taxon>
        <taxon>Bacillati</taxon>
        <taxon>Bacillota</taxon>
        <taxon>Bacilli</taxon>
        <taxon>Bacillales</taxon>
        <taxon>Paenibacillaceae</taxon>
        <taxon>Paenibacillus</taxon>
    </lineage>
</organism>
<evidence type="ECO:0000313" key="8">
    <source>
        <dbReference type="Proteomes" id="UP000190188"/>
    </source>
</evidence>
<dbReference type="PANTHER" id="PTHR13748">
    <property type="entry name" value="COBW-RELATED"/>
    <property type="match status" value="1"/>
</dbReference>
<dbReference type="InterPro" id="IPR003495">
    <property type="entry name" value="CobW/HypB/UreG_nucleotide-bd"/>
</dbReference>
<dbReference type="STRING" id="1324314.BVG16_02595"/>
<evidence type="ECO:0000256" key="2">
    <source>
        <dbReference type="ARBA" id="ARBA00022801"/>
    </source>
</evidence>
<dbReference type="InterPro" id="IPR011629">
    <property type="entry name" value="CobW-like_C"/>
</dbReference>
<evidence type="ECO:0000256" key="3">
    <source>
        <dbReference type="ARBA" id="ARBA00023186"/>
    </source>
</evidence>
<dbReference type="CDD" id="cd03112">
    <property type="entry name" value="CobW-like"/>
    <property type="match status" value="1"/>
</dbReference>
<keyword evidence="8" id="KW-1185">Reference proteome</keyword>
<keyword evidence="2" id="KW-0378">Hydrolase</keyword>
<protein>
    <recommendedName>
        <fullName evidence="6">CobW C-terminal domain-containing protein</fullName>
    </recommendedName>
</protein>
<dbReference type="Proteomes" id="UP000190188">
    <property type="component" value="Unassembled WGS sequence"/>
</dbReference>
<dbReference type="Gene3D" id="3.30.1220.10">
    <property type="entry name" value="CobW-like, C-terminal domain"/>
    <property type="match status" value="1"/>
</dbReference>
<keyword evidence="3" id="KW-0143">Chaperone</keyword>
<keyword evidence="1" id="KW-0547">Nucleotide-binding</keyword>